<protein>
    <submittedName>
        <fullName evidence="1">Uncharacterized protein</fullName>
    </submittedName>
</protein>
<sequence>MKKEPSVFQIHEMAKKILPIYVKLPEKITHREGREGGYLTIKNSETDEIEAIFKIGNINNGKHAKYLEFSQEKANRLFNRNQGDYYETNSYQSRCEEKNQYGGAVFVKHLSKYILSFSGLPEMGDEAYMLALLAAINDKPRTSAKDIDAYVFGPRSVSTGRNLSKILMGKVLRSIKK</sequence>
<comment type="caution">
    <text evidence="1">The sequence shown here is derived from an EMBL/GenBank/DDBJ whole genome shotgun (WGS) entry which is preliminary data.</text>
</comment>
<gene>
    <name evidence="1" type="ORF">US50_C0005G0022</name>
</gene>
<organism evidence="1 2">
    <name type="scientific">Candidatus Nomurabacteria bacterium GW2011_GWB1_37_5</name>
    <dbReference type="NCBI Taxonomy" id="1618742"/>
    <lineage>
        <taxon>Bacteria</taxon>
        <taxon>Candidatus Nomuraibacteriota</taxon>
    </lineage>
</organism>
<dbReference type="EMBL" id="LBTF01000005">
    <property type="protein sequence ID" value="KKQ35786.1"/>
    <property type="molecule type" value="Genomic_DNA"/>
</dbReference>
<name>A0A0G0K571_9BACT</name>
<accession>A0A0G0K571</accession>
<dbReference type="Proteomes" id="UP000033876">
    <property type="component" value="Unassembled WGS sequence"/>
</dbReference>
<dbReference type="AlphaFoldDB" id="A0A0G0K571"/>
<reference evidence="1 2" key="1">
    <citation type="journal article" date="2015" name="Nature">
        <title>rRNA introns, odd ribosomes, and small enigmatic genomes across a large radiation of phyla.</title>
        <authorList>
            <person name="Brown C.T."/>
            <person name="Hug L.A."/>
            <person name="Thomas B.C."/>
            <person name="Sharon I."/>
            <person name="Castelle C.J."/>
            <person name="Singh A."/>
            <person name="Wilkins M.J."/>
            <person name="Williams K.H."/>
            <person name="Banfield J.F."/>
        </authorList>
    </citation>
    <scope>NUCLEOTIDE SEQUENCE [LARGE SCALE GENOMIC DNA]</scope>
</reference>
<evidence type="ECO:0000313" key="1">
    <source>
        <dbReference type="EMBL" id="KKQ35786.1"/>
    </source>
</evidence>
<evidence type="ECO:0000313" key="2">
    <source>
        <dbReference type="Proteomes" id="UP000033876"/>
    </source>
</evidence>
<proteinExistence type="predicted"/>